<dbReference type="Proteomes" id="UP000298652">
    <property type="component" value="Chromosome 1"/>
</dbReference>
<proteinExistence type="predicted"/>
<reference evidence="2" key="1">
    <citation type="submission" date="2019-03" db="EMBL/GenBank/DDBJ databases">
        <title>WGS assembly of Setaria viridis.</title>
        <authorList>
            <person name="Huang P."/>
            <person name="Jenkins J."/>
            <person name="Grimwood J."/>
            <person name="Barry K."/>
            <person name="Healey A."/>
            <person name="Mamidi S."/>
            <person name="Sreedasyam A."/>
            <person name="Shu S."/>
            <person name="Feldman M."/>
            <person name="Wu J."/>
            <person name="Yu Y."/>
            <person name="Chen C."/>
            <person name="Johnson J."/>
            <person name="Rokhsar D."/>
            <person name="Baxter I."/>
            <person name="Schmutz J."/>
            <person name="Brutnell T."/>
            <person name="Kellogg E."/>
        </authorList>
    </citation>
    <scope>NUCLEOTIDE SEQUENCE [LARGE SCALE GENOMIC DNA]</scope>
</reference>
<feature type="chain" id="PRO_5020345334" evidence="1">
    <location>
        <begin position="17"/>
        <end position="40"/>
    </location>
</feature>
<dbReference type="EMBL" id="CM016552">
    <property type="protein sequence ID" value="TKW39751.1"/>
    <property type="molecule type" value="Genomic_DNA"/>
</dbReference>
<keyword evidence="3" id="KW-1185">Reference proteome</keyword>
<dbReference type="Gramene" id="TKW39751">
    <property type="protein sequence ID" value="TKW39751"/>
    <property type="gene ID" value="SEVIR_1G200266v2"/>
</dbReference>
<name>A0A4U6WAX5_SETVI</name>
<accession>A0A4U6WAX5</accession>
<evidence type="ECO:0000256" key="1">
    <source>
        <dbReference type="SAM" id="SignalP"/>
    </source>
</evidence>
<sequence length="40" mass="4585">MTEKWWIALPLCPVLARPASIAFQEATDCIEFFKTADANW</sequence>
<feature type="signal peptide" evidence="1">
    <location>
        <begin position="1"/>
        <end position="16"/>
    </location>
</feature>
<keyword evidence="1" id="KW-0732">Signal</keyword>
<evidence type="ECO:0000313" key="3">
    <source>
        <dbReference type="Proteomes" id="UP000298652"/>
    </source>
</evidence>
<gene>
    <name evidence="2" type="ORF">SEVIR_1G200266v2</name>
</gene>
<organism evidence="2 3">
    <name type="scientific">Setaria viridis</name>
    <name type="common">Green bristlegrass</name>
    <name type="synonym">Setaria italica subsp. viridis</name>
    <dbReference type="NCBI Taxonomy" id="4556"/>
    <lineage>
        <taxon>Eukaryota</taxon>
        <taxon>Viridiplantae</taxon>
        <taxon>Streptophyta</taxon>
        <taxon>Embryophyta</taxon>
        <taxon>Tracheophyta</taxon>
        <taxon>Spermatophyta</taxon>
        <taxon>Magnoliopsida</taxon>
        <taxon>Liliopsida</taxon>
        <taxon>Poales</taxon>
        <taxon>Poaceae</taxon>
        <taxon>PACMAD clade</taxon>
        <taxon>Panicoideae</taxon>
        <taxon>Panicodae</taxon>
        <taxon>Paniceae</taxon>
        <taxon>Cenchrinae</taxon>
        <taxon>Setaria</taxon>
    </lineage>
</organism>
<dbReference type="AlphaFoldDB" id="A0A4U6WAX5"/>
<evidence type="ECO:0000313" key="2">
    <source>
        <dbReference type="EMBL" id="TKW39751.1"/>
    </source>
</evidence>
<protein>
    <submittedName>
        <fullName evidence="2">Uncharacterized protein</fullName>
    </submittedName>
</protein>